<dbReference type="EMBL" id="JAHRIP010058555">
    <property type="protein sequence ID" value="MEQ2304065.1"/>
    <property type="molecule type" value="Genomic_DNA"/>
</dbReference>
<gene>
    <name evidence="2" type="ORF">AMECASPLE_023249</name>
</gene>
<protein>
    <submittedName>
        <fullName evidence="2">Uncharacterized protein</fullName>
    </submittedName>
</protein>
<feature type="compositionally biased region" description="Polar residues" evidence="1">
    <location>
        <begin position="49"/>
        <end position="70"/>
    </location>
</feature>
<feature type="region of interest" description="Disordered" evidence="1">
    <location>
        <begin position="1"/>
        <end position="99"/>
    </location>
</feature>
<keyword evidence="3" id="KW-1185">Reference proteome</keyword>
<evidence type="ECO:0000313" key="2">
    <source>
        <dbReference type="EMBL" id="MEQ2304065.1"/>
    </source>
</evidence>
<evidence type="ECO:0000256" key="1">
    <source>
        <dbReference type="SAM" id="MobiDB-lite"/>
    </source>
</evidence>
<dbReference type="Proteomes" id="UP001469553">
    <property type="component" value="Unassembled WGS sequence"/>
</dbReference>
<proteinExistence type="predicted"/>
<feature type="compositionally biased region" description="Polar residues" evidence="1">
    <location>
        <begin position="1"/>
        <end position="10"/>
    </location>
</feature>
<accession>A0ABV0ZDT0</accession>
<name>A0ABV0ZDT0_9TELE</name>
<sequence length="99" mass="10782">MRRTWSTRTLCVQHPPESGQSSPGEHKVYTYDDSESPGGGAVQLKPRPSDTSLLDESPQSTDQSPAPQSEDQSERQKPSRCLSDPGLNGDEEGSSFFLS</sequence>
<comment type="caution">
    <text evidence="2">The sequence shown here is derived from an EMBL/GenBank/DDBJ whole genome shotgun (WGS) entry which is preliminary data.</text>
</comment>
<reference evidence="2 3" key="1">
    <citation type="submission" date="2021-06" db="EMBL/GenBank/DDBJ databases">
        <authorList>
            <person name="Palmer J.M."/>
        </authorList>
    </citation>
    <scope>NUCLEOTIDE SEQUENCE [LARGE SCALE GENOMIC DNA]</scope>
    <source>
        <strain evidence="2 3">AS_MEX2019</strain>
        <tissue evidence="2">Muscle</tissue>
    </source>
</reference>
<evidence type="ECO:0000313" key="3">
    <source>
        <dbReference type="Proteomes" id="UP001469553"/>
    </source>
</evidence>
<organism evidence="2 3">
    <name type="scientific">Ameca splendens</name>
    <dbReference type="NCBI Taxonomy" id="208324"/>
    <lineage>
        <taxon>Eukaryota</taxon>
        <taxon>Metazoa</taxon>
        <taxon>Chordata</taxon>
        <taxon>Craniata</taxon>
        <taxon>Vertebrata</taxon>
        <taxon>Euteleostomi</taxon>
        <taxon>Actinopterygii</taxon>
        <taxon>Neopterygii</taxon>
        <taxon>Teleostei</taxon>
        <taxon>Neoteleostei</taxon>
        <taxon>Acanthomorphata</taxon>
        <taxon>Ovalentaria</taxon>
        <taxon>Atherinomorphae</taxon>
        <taxon>Cyprinodontiformes</taxon>
        <taxon>Goodeidae</taxon>
        <taxon>Ameca</taxon>
    </lineage>
</organism>